<accession>A0AAV8UJV2</accession>
<dbReference type="InterPro" id="IPR023395">
    <property type="entry name" value="MCP_dom_sf"/>
</dbReference>
<evidence type="ECO:0000256" key="2">
    <source>
        <dbReference type="ARBA" id="ARBA00006375"/>
    </source>
</evidence>
<dbReference type="Gene3D" id="1.50.40.10">
    <property type="entry name" value="Mitochondrial carrier domain"/>
    <property type="match status" value="1"/>
</dbReference>
<keyword evidence="5" id="KW-0677">Repeat</keyword>
<evidence type="ECO:0000256" key="7">
    <source>
        <dbReference type="ARBA" id="ARBA00023136"/>
    </source>
</evidence>
<evidence type="ECO:0000256" key="4">
    <source>
        <dbReference type="ARBA" id="ARBA00022692"/>
    </source>
</evidence>
<dbReference type="InterPro" id="IPR018108">
    <property type="entry name" value="MCP_transmembrane"/>
</dbReference>
<keyword evidence="3 9" id="KW-0813">Transport</keyword>
<feature type="repeat" description="Solcar" evidence="8">
    <location>
        <begin position="109"/>
        <end position="200"/>
    </location>
</feature>
<evidence type="ECO:0000313" key="11">
    <source>
        <dbReference type="Proteomes" id="UP001157974"/>
    </source>
</evidence>
<comment type="similarity">
    <text evidence="2 9">Belongs to the mitochondrial carrier (TC 2.A.29) family.</text>
</comment>
<evidence type="ECO:0000313" key="10">
    <source>
        <dbReference type="EMBL" id="KAJ8902825.1"/>
    </source>
</evidence>
<evidence type="ECO:0000256" key="1">
    <source>
        <dbReference type="ARBA" id="ARBA00004141"/>
    </source>
</evidence>
<organism evidence="10 11">
    <name type="scientific">Rhodosorus marinus</name>
    <dbReference type="NCBI Taxonomy" id="101924"/>
    <lineage>
        <taxon>Eukaryota</taxon>
        <taxon>Rhodophyta</taxon>
        <taxon>Stylonematophyceae</taxon>
        <taxon>Stylonematales</taxon>
        <taxon>Stylonemataceae</taxon>
        <taxon>Rhodosorus</taxon>
    </lineage>
</organism>
<dbReference type="GO" id="GO:0016020">
    <property type="term" value="C:membrane"/>
    <property type="evidence" value="ECO:0007669"/>
    <property type="project" value="UniProtKB-SubCell"/>
</dbReference>
<keyword evidence="11" id="KW-1185">Reference proteome</keyword>
<evidence type="ECO:0000256" key="8">
    <source>
        <dbReference type="PROSITE-ProRule" id="PRU00282"/>
    </source>
</evidence>
<keyword evidence="4 8" id="KW-0812">Transmembrane</keyword>
<dbReference type="AlphaFoldDB" id="A0AAV8UJV2"/>
<dbReference type="InterPro" id="IPR050391">
    <property type="entry name" value="Mito_Metabolite_Transporter"/>
</dbReference>
<dbReference type="Pfam" id="PF00153">
    <property type="entry name" value="Mito_carr"/>
    <property type="match status" value="3"/>
</dbReference>
<proteinExistence type="inferred from homology"/>
<protein>
    <submittedName>
        <fullName evidence="10">Uncharacterized protein</fullName>
    </submittedName>
</protein>
<feature type="repeat" description="Solcar" evidence="8">
    <location>
        <begin position="15"/>
        <end position="102"/>
    </location>
</feature>
<dbReference type="EMBL" id="JAMWBK010000008">
    <property type="protein sequence ID" value="KAJ8902825.1"/>
    <property type="molecule type" value="Genomic_DNA"/>
</dbReference>
<dbReference type="Proteomes" id="UP001157974">
    <property type="component" value="Unassembled WGS sequence"/>
</dbReference>
<dbReference type="PANTHER" id="PTHR45618">
    <property type="entry name" value="MITOCHONDRIAL DICARBOXYLATE CARRIER-RELATED"/>
    <property type="match status" value="1"/>
</dbReference>
<evidence type="ECO:0000256" key="9">
    <source>
        <dbReference type="RuleBase" id="RU000488"/>
    </source>
</evidence>
<dbReference type="SUPFAM" id="SSF103506">
    <property type="entry name" value="Mitochondrial carrier"/>
    <property type="match status" value="1"/>
</dbReference>
<name>A0AAV8UJV2_9RHOD</name>
<gene>
    <name evidence="10" type="ORF">NDN08_006145</name>
</gene>
<dbReference type="PROSITE" id="PS50920">
    <property type="entry name" value="SOLCAR"/>
    <property type="match status" value="3"/>
</dbReference>
<feature type="repeat" description="Solcar" evidence="8">
    <location>
        <begin position="208"/>
        <end position="299"/>
    </location>
</feature>
<evidence type="ECO:0000256" key="6">
    <source>
        <dbReference type="ARBA" id="ARBA00022989"/>
    </source>
</evidence>
<reference evidence="10 11" key="1">
    <citation type="journal article" date="2023" name="Nat. Commun.">
        <title>Origin of minicircular mitochondrial genomes in red algae.</title>
        <authorList>
            <person name="Lee Y."/>
            <person name="Cho C.H."/>
            <person name="Lee Y.M."/>
            <person name="Park S.I."/>
            <person name="Yang J.H."/>
            <person name="West J.A."/>
            <person name="Bhattacharya D."/>
            <person name="Yoon H.S."/>
        </authorList>
    </citation>
    <scope>NUCLEOTIDE SEQUENCE [LARGE SCALE GENOMIC DNA]</scope>
    <source>
        <strain evidence="10 11">CCMP1338</strain>
        <tissue evidence="10">Whole cell</tissue>
    </source>
</reference>
<keyword evidence="7 8" id="KW-0472">Membrane</keyword>
<evidence type="ECO:0000256" key="5">
    <source>
        <dbReference type="ARBA" id="ARBA00022737"/>
    </source>
</evidence>
<comment type="caution">
    <text evidence="10">The sequence shown here is derived from an EMBL/GenBank/DDBJ whole genome shotgun (WGS) entry which is preliminary data.</text>
</comment>
<keyword evidence="6" id="KW-1133">Transmembrane helix</keyword>
<evidence type="ECO:0000256" key="3">
    <source>
        <dbReference type="ARBA" id="ARBA00022448"/>
    </source>
</evidence>
<comment type="subcellular location">
    <subcellularLocation>
        <location evidence="1">Membrane</location>
        <topology evidence="1">Multi-pass membrane protein</topology>
    </subcellularLocation>
</comment>
<sequence length="305" mass="33037">MSERAAIASPLSTGVKFATAGLGGVGGWILIHPFNTVAIRMNLASATTGAGTPAAGSFLSFTRNVVAEEGFMTLYNGLSAGILRQVFYATSRFGLYEVFRDISAKYREPDLASRLGVGILSGACAAYISCPAEVTLVRMSNDTALPAAERRNYSSVINAAYRIATEEGIGTFWRGSTPFVMRAMLVGATQVGTYDQFKVMYRGYGVPDGISNVFCASMSAGLLYSLITMPFETAKNRMSFQKKDPKTGELMYRATGQTIRTVASKEGVLALWSGFLPYYGRCGGHTVSMFIFVEELRRVYKSLRS</sequence>